<organism evidence="2 3">
    <name type="scientific">Bombilactobacillus apium</name>
    <dbReference type="NCBI Taxonomy" id="2675299"/>
    <lineage>
        <taxon>Bacteria</taxon>
        <taxon>Bacillati</taxon>
        <taxon>Bacillota</taxon>
        <taxon>Bacilli</taxon>
        <taxon>Lactobacillales</taxon>
        <taxon>Lactobacillaceae</taxon>
        <taxon>Bombilactobacillus</taxon>
    </lineage>
</organism>
<dbReference type="InterPro" id="IPR048394">
    <property type="entry name" value="FakA-like_M"/>
</dbReference>
<comment type="caution">
    <text evidence="2">The sequence shown here is derived from an EMBL/GenBank/DDBJ whole genome shotgun (WGS) entry which is preliminary data.</text>
</comment>
<dbReference type="PANTHER" id="PTHR33434:SF4">
    <property type="entry name" value="PHOSPHATASE PROTEIN"/>
    <property type="match status" value="1"/>
</dbReference>
<evidence type="ECO:0000259" key="1">
    <source>
        <dbReference type="PROSITE" id="PS51480"/>
    </source>
</evidence>
<accession>A0A850R7Z9</accession>
<dbReference type="PROSITE" id="PS51480">
    <property type="entry name" value="DHAL"/>
    <property type="match status" value="1"/>
</dbReference>
<dbReference type="Pfam" id="PF13684">
    <property type="entry name" value="FakA-like_C"/>
    <property type="match status" value="1"/>
</dbReference>
<dbReference type="Proteomes" id="UP000563523">
    <property type="component" value="Unassembled WGS sequence"/>
</dbReference>
<dbReference type="EMBL" id="JABZEC010000006">
    <property type="protein sequence ID" value="NVY96977.1"/>
    <property type="molecule type" value="Genomic_DNA"/>
</dbReference>
<dbReference type="SMART" id="SM01120">
    <property type="entry name" value="Dak2"/>
    <property type="match status" value="1"/>
</dbReference>
<dbReference type="Pfam" id="PF21645">
    <property type="entry name" value="FakA-like_M"/>
    <property type="match status" value="1"/>
</dbReference>
<dbReference type="SMART" id="SM01121">
    <property type="entry name" value="Dak1_2"/>
    <property type="match status" value="1"/>
</dbReference>
<dbReference type="AlphaFoldDB" id="A0A850R7Z9"/>
<keyword evidence="3" id="KW-1185">Reference proteome</keyword>
<dbReference type="SUPFAM" id="SSF101473">
    <property type="entry name" value="DhaL-like"/>
    <property type="match status" value="1"/>
</dbReference>
<reference evidence="2 3" key="1">
    <citation type="submission" date="2020-06" db="EMBL/GenBank/DDBJ databases">
        <authorList>
            <person name="Kang J."/>
        </authorList>
    </citation>
    <scope>NUCLEOTIDE SEQUENCE [LARGE SCALE GENOMIC DNA]</scope>
    <source>
        <strain evidence="2 3">DCY120</strain>
    </source>
</reference>
<sequence length="548" mass="58809">MVRLASRYLKQNAQFVNSLNVFPVPDGDTGTNMNLTFQSGYKAVNEAESENVGELAQYLAKGLLMGARGNSGVITSQIFRGFAKSVQGKATLNSLDLAQALADGVKTVYQAVMKPVEGTILTVAKQASVQAQAVGNQASDATTVMVSALEGAQTALAQTPELLPVLKEVGVVDSGGQGLVFIYEGFVEALGGEVVSKDHYQPDEDEMDEMLNAAHRQSVQQNQITTADITTADIKNGFCTEMMVQLGQDPTSKELFDYQGFREHLSELGDSLLVVADEEVVKVHVHTQHPQKIFTYGRCYGALSKIKIDNMRIQHESIVETEKPQASQPQKDYGIIVVASGAGLQKLFKSLGVTNIISGGQTMNPSTQDIVAAIKETNAQRVLILPNNGNIVMAAQQASQVVEIPTAIVPSKSIAQGMTALLSFDTTADLASNQEDMTAALTTVKSGQITTAVRDSKLDNLEIKENDYIGLVDGKIVANGTDILELGTELIAQMVDEESEIVTILVGSQGKSKEAQALESAIADQFPELECEIHQGDQPVYHYLIAVE</sequence>
<dbReference type="Pfam" id="PF02734">
    <property type="entry name" value="Dak2"/>
    <property type="match status" value="1"/>
</dbReference>
<dbReference type="InterPro" id="IPR050270">
    <property type="entry name" value="DegV_domain_contain"/>
</dbReference>
<dbReference type="InterPro" id="IPR004007">
    <property type="entry name" value="DhaL_dom"/>
</dbReference>
<dbReference type="InterPro" id="IPR033470">
    <property type="entry name" value="FakA-like_C"/>
</dbReference>
<dbReference type="GO" id="GO:0004371">
    <property type="term" value="F:glycerone kinase activity"/>
    <property type="evidence" value="ECO:0007669"/>
    <property type="project" value="InterPro"/>
</dbReference>
<dbReference type="InterPro" id="IPR019986">
    <property type="entry name" value="YloV-like"/>
</dbReference>
<dbReference type="NCBIfam" id="TIGR03599">
    <property type="entry name" value="YloV"/>
    <property type="match status" value="1"/>
</dbReference>
<gene>
    <name evidence="2" type="ORF">HU830_07410</name>
</gene>
<dbReference type="InterPro" id="IPR036117">
    <property type="entry name" value="DhaL_dom_sf"/>
</dbReference>
<protein>
    <submittedName>
        <fullName evidence="2">DAK2 domain-containing protein</fullName>
    </submittedName>
</protein>
<feature type="domain" description="DhaL" evidence="1">
    <location>
        <begin position="1"/>
        <end position="188"/>
    </location>
</feature>
<dbReference type="Gene3D" id="1.25.40.340">
    <property type="match status" value="1"/>
</dbReference>
<name>A0A850R7Z9_9LACO</name>
<evidence type="ECO:0000313" key="3">
    <source>
        <dbReference type="Proteomes" id="UP000563523"/>
    </source>
</evidence>
<dbReference type="PANTHER" id="PTHR33434">
    <property type="entry name" value="DEGV DOMAIN-CONTAINING PROTEIN DR_1986-RELATED"/>
    <property type="match status" value="1"/>
</dbReference>
<dbReference type="GO" id="GO:0006071">
    <property type="term" value="P:glycerol metabolic process"/>
    <property type="evidence" value="ECO:0007669"/>
    <property type="project" value="InterPro"/>
</dbReference>
<dbReference type="RefSeq" id="WP_176943165.1">
    <property type="nucleotide sequence ID" value="NZ_JABZEC010000006.1"/>
</dbReference>
<evidence type="ECO:0000313" key="2">
    <source>
        <dbReference type="EMBL" id="NVY96977.1"/>
    </source>
</evidence>
<proteinExistence type="predicted"/>